<dbReference type="Pfam" id="PF19300">
    <property type="entry name" value="BPD_transp_1_N"/>
    <property type="match status" value="1"/>
</dbReference>
<keyword evidence="4 7" id="KW-0812">Transmembrane</keyword>
<dbReference type="PROSITE" id="PS50928">
    <property type="entry name" value="ABC_TM1"/>
    <property type="match status" value="1"/>
</dbReference>
<dbReference type="SUPFAM" id="SSF161098">
    <property type="entry name" value="MetI-like"/>
    <property type="match status" value="1"/>
</dbReference>
<dbReference type="EMBL" id="JBITYT010000001">
    <property type="protein sequence ID" value="MFI9118370.1"/>
    <property type="molecule type" value="Genomic_DNA"/>
</dbReference>
<feature type="transmembrane region" description="Helical" evidence="7">
    <location>
        <begin position="12"/>
        <end position="30"/>
    </location>
</feature>
<keyword evidence="5 7" id="KW-1133">Transmembrane helix</keyword>
<evidence type="ECO:0000256" key="2">
    <source>
        <dbReference type="ARBA" id="ARBA00022448"/>
    </source>
</evidence>
<accession>A0ABW8CPP7</accession>
<organism evidence="9 10">
    <name type="scientific">Streptomyces bikiniensis</name>
    <dbReference type="NCBI Taxonomy" id="1896"/>
    <lineage>
        <taxon>Bacteria</taxon>
        <taxon>Bacillati</taxon>
        <taxon>Actinomycetota</taxon>
        <taxon>Actinomycetes</taxon>
        <taxon>Kitasatosporales</taxon>
        <taxon>Streptomycetaceae</taxon>
        <taxon>Streptomyces</taxon>
    </lineage>
</organism>
<evidence type="ECO:0000256" key="4">
    <source>
        <dbReference type="ARBA" id="ARBA00022692"/>
    </source>
</evidence>
<dbReference type="CDD" id="cd06261">
    <property type="entry name" value="TM_PBP2"/>
    <property type="match status" value="1"/>
</dbReference>
<dbReference type="InterPro" id="IPR035906">
    <property type="entry name" value="MetI-like_sf"/>
</dbReference>
<feature type="transmembrane region" description="Helical" evidence="7">
    <location>
        <begin position="177"/>
        <end position="195"/>
    </location>
</feature>
<keyword evidence="10" id="KW-1185">Reference proteome</keyword>
<feature type="transmembrane region" description="Helical" evidence="7">
    <location>
        <begin position="101"/>
        <end position="122"/>
    </location>
</feature>
<evidence type="ECO:0000256" key="6">
    <source>
        <dbReference type="ARBA" id="ARBA00023136"/>
    </source>
</evidence>
<dbReference type="Pfam" id="PF00528">
    <property type="entry name" value="BPD_transp_1"/>
    <property type="match status" value="1"/>
</dbReference>
<evidence type="ECO:0000256" key="3">
    <source>
        <dbReference type="ARBA" id="ARBA00022475"/>
    </source>
</evidence>
<comment type="caution">
    <text evidence="9">The sequence shown here is derived from an EMBL/GenBank/DDBJ whole genome shotgun (WGS) entry which is preliminary data.</text>
</comment>
<dbReference type="Gene3D" id="1.10.3720.10">
    <property type="entry name" value="MetI-like"/>
    <property type="match status" value="1"/>
</dbReference>
<evidence type="ECO:0000256" key="7">
    <source>
        <dbReference type="RuleBase" id="RU363032"/>
    </source>
</evidence>
<dbReference type="PANTHER" id="PTHR43163">
    <property type="entry name" value="DIPEPTIDE TRANSPORT SYSTEM PERMEASE PROTEIN DPPB-RELATED"/>
    <property type="match status" value="1"/>
</dbReference>
<evidence type="ECO:0000313" key="10">
    <source>
        <dbReference type="Proteomes" id="UP001614391"/>
    </source>
</evidence>
<dbReference type="InterPro" id="IPR000515">
    <property type="entry name" value="MetI-like"/>
</dbReference>
<dbReference type="InterPro" id="IPR045621">
    <property type="entry name" value="BPD_transp_1_N"/>
</dbReference>
<dbReference type="Proteomes" id="UP001614391">
    <property type="component" value="Unassembled WGS sequence"/>
</dbReference>
<sequence length="310" mass="33846">MGRYVVRRLLQMIPVFIGTTLLIFLMVYSLPGDPVAGLFGDKAANPATVAKIRHELGLDQPILQQYANYMWNIIAHFDFGNQIRNGRPVTEVLGDAFPVTLQLAALAFAFELIFGLTLGVVAGLRAGRLADNTILIFTLLIISVPVFVLAFIIKMVFAFQLGWIAPNVSNDQLLSEMIAPAIVLGSLSLAYVARLTRTSMAENLRADYMRTAVAKGLPRRRIIGVHLMRNSMIPVITFLGTDIGALMGGAVVTEGIFNVKGVGGLIYESIIRREGTTLVGLVTILVLVYLATSLLIDLLYAVLDPRIRYA</sequence>
<reference evidence="9 10" key="1">
    <citation type="submission" date="2024-10" db="EMBL/GenBank/DDBJ databases">
        <title>The Natural Products Discovery Center: Release of the First 8490 Sequenced Strains for Exploring Actinobacteria Biosynthetic Diversity.</title>
        <authorList>
            <person name="Kalkreuter E."/>
            <person name="Kautsar S.A."/>
            <person name="Yang D."/>
            <person name="Bader C.D."/>
            <person name="Teijaro C.N."/>
            <person name="Fluegel L."/>
            <person name="Davis C.M."/>
            <person name="Simpson J.R."/>
            <person name="Lauterbach L."/>
            <person name="Steele A.D."/>
            <person name="Gui C."/>
            <person name="Meng S."/>
            <person name="Li G."/>
            <person name="Viehrig K."/>
            <person name="Ye F."/>
            <person name="Su P."/>
            <person name="Kiefer A.F."/>
            <person name="Nichols A."/>
            <person name="Cepeda A.J."/>
            <person name="Yan W."/>
            <person name="Fan B."/>
            <person name="Jiang Y."/>
            <person name="Adhikari A."/>
            <person name="Zheng C.-J."/>
            <person name="Schuster L."/>
            <person name="Cowan T.M."/>
            <person name="Smanski M.J."/>
            <person name="Chevrette M.G."/>
            <person name="De Carvalho L.P.S."/>
            <person name="Shen B."/>
        </authorList>
    </citation>
    <scope>NUCLEOTIDE SEQUENCE [LARGE SCALE GENOMIC DNA]</scope>
    <source>
        <strain evidence="9 10">NPDC053346</strain>
    </source>
</reference>
<evidence type="ECO:0000256" key="5">
    <source>
        <dbReference type="ARBA" id="ARBA00022989"/>
    </source>
</evidence>
<name>A0ABW8CPP7_STRBI</name>
<feature type="transmembrane region" description="Helical" evidence="7">
    <location>
        <begin position="235"/>
        <end position="257"/>
    </location>
</feature>
<feature type="transmembrane region" description="Helical" evidence="7">
    <location>
        <begin position="277"/>
        <end position="303"/>
    </location>
</feature>
<gene>
    <name evidence="9" type="ORF">ACIGW0_03000</name>
</gene>
<keyword evidence="3" id="KW-1003">Cell membrane</keyword>
<dbReference type="PANTHER" id="PTHR43163:SF7">
    <property type="entry name" value="DIPEPTIDE-TRANSPORT INTEGRAL MEMBRANE PROTEIN ABC TRANSPORTER DPPB-RELATED"/>
    <property type="match status" value="1"/>
</dbReference>
<evidence type="ECO:0000313" key="9">
    <source>
        <dbReference type="EMBL" id="MFI9118370.1"/>
    </source>
</evidence>
<comment type="subcellular location">
    <subcellularLocation>
        <location evidence="1 7">Cell membrane</location>
        <topology evidence="1 7">Multi-pass membrane protein</topology>
    </subcellularLocation>
</comment>
<proteinExistence type="inferred from homology"/>
<protein>
    <submittedName>
        <fullName evidence="9">ABC transporter permease</fullName>
    </submittedName>
</protein>
<evidence type="ECO:0000256" key="1">
    <source>
        <dbReference type="ARBA" id="ARBA00004651"/>
    </source>
</evidence>
<feature type="transmembrane region" description="Helical" evidence="7">
    <location>
        <begin position="134"/>
        <end position="157"/>
    </location>
</feature>
<keyword evidence="6 7" id="KW-0472">Membrane</keyword>
<feature type="domain" description="ABC transmembrane type-1" evidence="8">
    <location>
        <begin position="97"/>
        <end position="300"/>
    </location>
</feature>
<comment type="similarity">
    <text evidence="7">Belongs to the binding-protein-dependent transport system permease family.</text>
</comment>
<evidence type="ECO:0000259" key="8">
    <source>
        <dbReference type="PROSITE" id="PS50928"/>
    </source>
</evidence>
<dbReference type="RefSeq" id="WP_399610403.1">
    <property type="nucleotide sequence ID" value="NZ_JBITYT010000001.1"/>
</dbReference>
<keyword evidence="2 7" id="KW-0813">Transport</keyword>